<organism evidence="2 3">
    <name type="scientific">Bacillus fungorum</name>
    <dbReference type="NCBI Taxonomy" id="2039284"/>
    <lineage>
        <taxon>Bacteria</taxon>
        <taxon>Bacillati</taxon>
        <taxon>Bacillota</taxon>
        <taxon>Bacilli</taxon>
        <taxon>Bacillales</taxon>
        <taxon>Bacillaceae</taxon>
        <taxon>Bacillus</taxon>
    </lineage>
</organism>
<name>A0A2G6QDQ4_9BACI</name>
<evidence type="ECO:0000313" key="3">
    <source>
        <dbReference type="Proteomes" id="UP000228484"/>
    </source>
</evidence>
<dbReference type="InterPro" id="IPR012912">
    <property type="entry name" value="Plasmid_pRiA4b_Orf3-like"/>
</dbReference>
<reference evidence="2 3" key="1">
    <citation type="submission" date="2017-09" db="EMBL/GenBank/DDBJ databases">
        <title>Biocontrol bacteria screening and application from spent mushroom substrate.</title>
        <authorList>
            <person name="Sun X."/>
        </authorList>
    </citation>
    <scope>NUCLEOTIDE SEQUENCE [LARGE SCALE GENOMIC DNA]</scope>
    <source>
        <strain evidence="2 3">100374</strain>
    </source>
</reference>
<dbReference type="Gene3D" id="3.10.290.30">
    <property type="entry name" value="MM3350-like"/>
    <property type="match status" value="1"/>
</dbReference>
<dbReference type="InterPro" id="IPR024047">
    <property type="entry name" value="MM3350-like_sf"/>
</dbReference>
<dbReference type="SUPFAM" id="SSF159941">
    <property type="entry name" value="MM3350-like"/>
    <property type="match status" value="1"/>
</dbReference>
<dbReference type="PANTHER" id="PTHR41878">
    <property type="entry name" value="LEXA REPRESSOR-RELATED"/>
    <property type="match status" value="1"/>
</dbReference>
<accession>A0A2G6QDQ4</accession>
<protein>
    <recommendedName>
        <fullName evidence="1">Plasmid pRiA4b Orf3-like domain-containing protein</fullName>
    </recommendedName>
</protein>
<feature type="domain" description="Plasmid pRiA4b Orf3-like" evidence="1">
    <location>
        <begin position="56"/>
        <end position="226"/>
    </location>
</feature>
<dbReference type="EMBL" id="NWUW01000007">
    <property type="protein sequence ID" value="PIE94958.1"/>
    <property type="molecule type" value="Genomic_DNA"/>
</dbReference>
<keyword evidence="3" id="KW-1185">Reference proteome</keyword>
<dbReference type="Proteomes" id="UP000228484">
    <property type="component" value="Unassembled WGS sequence"/>
</dbReference>
<dbReference type="PANTHER" id="PTHR41878:SF1">
    <property type="entry name" value="TNPR PROTEIN"/>
    <property type="match status" value="1"/>
</dbReference>
<dbReference type="RefSeq" id="WP_099684473.1">
    <property type="nucleotide sequence ID" value="NZ_JBOIRJ010000007.1"/>
</dbReference>
<proteinExistence type="predicted"/>
<evidence type="ECO:0000313" key="2">
    <source>
        <dbReference type="EMBL" id="PIE94958.1"/>
    </source>
</evidence>
<evidence type="ECO:0000259" key="1">
    <source>
        <dbReference type="Pfam" id="PF07929"/>
    </source>
</evidence>
<dbReference type="AlphaFoldDB" id="A0A2G6QDQ4"/>
<dbReference type="Pfam" id="PF07929">
    <property type="entry name" value="PRiA4_ORF3"/>
    <property type="match status" value="1"/>
</dbReference>
<sequence>MMIDKFILDFIKEFQKNGFWKEMPSAEKERLAEIIEFLGGSNIREIGERNIVEPAIYQFKITLKGIRPPIWRRFLVHNEVTFEEFHNIIQVVMGWEDCHLYNFYTNDSYIEEQYDGIDLFASSSGKYDATDTQIGELITAEKQKCLYTYDFGDGWEHEIVLEKILPLDEKTTVPICQKGKRACPPEDCGGPYMYNEIQKALRGEGDLDEGLLEWLGEFDPEEFDLDDVNDMLELDE</sequence>
<gene>
    <name evidence="2" type="ORF">CO726_12680</name>
</gene>
<comment type="caution">
    <text evidence="2">The sequence shown here is derived from an EMBL/GenBank/DDBJ whole genome shotgun (WGS) entry which is preliminary data.</text>
</comment>